<keyword evidence="7 9" id="KW-0472">Membrane</keyword>
<feature type="transmembrane region" description="Helical" evidence="9">
    <location>
        <begin position="326"/>
        <end position="344"/>
    </location>
</feature>
<comment type="similarity">
    <text evidence="2">Belongs to the amino acid-polyamine-organocation (APC) superfamily. Basic amino acid/polyamine antiporter (APA) (TC 2.A.3.2) family.</text>
</comment>
<feature type="transmembrane region" description="Helical" evidence="9">
    <location>
        <begin position="94"/>
        <end position="118"/>
    </location>
</feature>
<dbReference type="PANTHER" id="PTHR42770:SF18">
    <property type="entry name" value="ARGININE_AGMATINE ANTIPORTER"/>
    <property type="match status" value="1"/>
</dbReference>
<evidence type="ECO:0000256" key="7">
    <source>
        <dbReference type="ARBA" id="ARBA00023136"/>
    </source>
</evidence>
<dbReference type="Gene3D" id="1.20.1740.10">
    <property type="entry name" value="Amino acid/polyamine transporter I"/>
    <property type="match status" value="1"/>
</dbReference>
<protein>
    <recommendedName>
        <fullName evidence="3">Arginine/agmatine antiporter</fullName>
    </recommendedName>
</protein>
<keyword evidence="11" id="KW-1185">Reference proteome</keyword>
<gene>
    <name evidence="10" type="ORF">F3168_09945</name>
</gene>
<evidence type="ECO:0000256" key="6">
    <source>
        <dbReference type="ARBA" id="ARBA00022989"/>
    </source>
</evidence>
<dbReference type="AlphaFoldDB" id="A0A7C9KM47"/>
<dbReference type="InterPro" id="IPR002293">
    <property type="entry name" value="AA/rel_permease1"/>
</dbReference>
<reference evidence="10 11" key="1">
    <citation type="submission" date="2019-09" db="EMBL/GenBank/DDBJ databases">
        <title>Polymorphobacter sp. isolated from a lake in China.</title>
        <authorList>
            <person name="Liu Z."/>
        </authorList>
    </citation>
    <scope>NUCLEOTIDE SEQUENCE [LARGE SCALE GENOMIC DNA]</scope>
    <source>
        <strain evidence="10 11">D40P</strain>
    </source>
</reference>
<feature type="transmembrane region" description="Helical" evidence="9">
    <location>
        <begin position="164"/>
        <end position="182"/>
    </location>
</feature>
<dbReference type="RefSeq" id="WP_152578029.1">
    <property type="nucleotide sequence ID" value="NZ_JAATJI010000002.1"/>
</dbReference>
<evidence type="ECO:0000313" key="10">
    <source>
        <dbReference type="EMBL" id="MQT17583.1"/>
    </source>
</evidence>
<feature type="transmembrane region" description="Helical" evidence="9">
    <location>
        <begin position="232"/>
        <end position="255"/>
    </location>
</feature>
<dbReference type="OrthoDB" id="7065842at2"/>
<feature type="transmembrane region" description="Helical" evidence="9">
    <location>
        <begin position="384"/>
        <end position="403"/>
    </location>
</feature>
<dbReference type="GO" id="GO:0022857">
    <property type="term" value="F:transmembrane transporter activity"/>
    <property type="evidence" value="ECO:0007669"/>
    <property type="project" value="InterPro"/>
</dbReference>
<dbReference type="GO" id="GO:0005886">
    <property type="term" value="C:plasma membrane"/>
    <property type="evidence" value="ECO:0007669"/>
    <property type="project" value="UniProtKB-SubCell"/>
</dbReference>
<feature type="transmembrane region" description="Helical" evidence="9">
    <location>
        <begin position="202"/>
        <end position="220"/>
    </location>
</feature>
<keyword evidence="6 9" id="KW-1133">Transmembrane helix</keyword>
<dbReference type="PIRSF" id="PIRSF006060">
    <property type="entry name" value="AA_transporter"/>
    <property type="match status" value="1"/>
</dbReference>
<evidence type="ECO:0000256" key="3">
    <source>
        <dbReference type="ARBA" id="ARBA00021069"/>
    </source>
</evidence>
<feature type="transmembrane region" description="Helical" evidence="9">
    <location>
        <begin position="138"/>
        <end position="157"/>
    </location>
</feature>
<comment type="caution">
    <text evidence="10">The sequence shown here is derived from an EMBL/GenBank/DDBJ whole genome shotgun (WGS) entry which is preliminary data.</text>
</comment>
<evidence type="ECO:0000256" key="8">
    <source>
        <dbReference type="ARBA" id="ARBA00045636"/>
    </source>
</evidence>
<feature type="transmembrane region" description="Helical" evidence="9">
    <location>
        <begin position="350"/>
        <end position="372"/>
    </location>
</feature>
<organism evidence="10 11">
    <name type="scientific">Sandarakinorhabdus fusca</name>
    <dbReference type="NCBI Taxonomy" id="1439888"/>
    <lineage>
        <taxon>Bacteria</taxon>
        <taxon>Pseudomonadati</taxon>
        <taxon>Pseudomonadota</taxon>
        <taxon>Alphaproteobacteria</taxon>
        <taxon>Sphingomonadales</taxon>
        <taxon>Sphingosinicellaceae</taxon>
        <taxon>Sandarakinorhabdus</taxon>
    </lineage>
</organism>
<keyword evidence="5 9" id="KW-0812">Transmembrane</keyword>
<evidence type="ECO:0000313" key="11">
    <source>
        <dbReference type="Proteomes" id="UP000481327"/>
    </source>
</evidence>
<comment type="subcellular location">
    <subcellularLocation>
        <location evidence="1">Cell membrane</location>
        <topology evidence="1">Multi-pass membrane protein</topology>
    </subcellularLocation>
</comment>
<keyword evidence="4" id="KW-1003">Cell membrane</keyword>
<dbReference type="InterPro" id="IPR050367">
    <property type="entry name" value="APC_superfamily"/>
</dbReference>
<name>A0A7C9KM47_9SPHN</name>
<dbReference type="Proteomes" id="UP000481327">
    <property type="component" value="Unassembled WGS sequence"/>
</dbReference>
<feature type="transmembrane region" description="Helical" evidence="9">
    <location>
        <begin position="21"/>
        <end position="41"/>
    </location>
</feature>
<evidence type="ECO:0000256" key="2">
    <source>
        <dbReference type="ARBA" id="ARBA00008220"/>
    </source>
</evidence>
<comment type="function">
    <text evidence="8">Major component of the acid-resistance (AR) system allowing enteric pathogens to survive the acidic environment in the stomach. Exchanges extracellular arginine for its intracellular decarboxylation product agmatine (Agm) thereby expelling intracellular protons. Probably undergoes several conformational states in order to translocate the substrate across the membrane; keeps the substrate accessible to only 1 side of the membrane at a time by opening and closing 3 membrane-internal gates.</text>
</comment>
<evidence type="ECO:0000256" key="1">
    <source>
        <dbReference type="ARBA" id="ARBA00004651"/>
    </source>
</evidence>
<dbReference type="PANTHER" id="PTHR42770">
    <property type="entry name" value="AMINO ACID TRANSPORTER-RELATED"/>
    <property type="match status" value="1"/>
</dbReference>
<evidence type="ECO:0000256" key="9">
    <source>
        <dbReference type="SAM" id="Phobius"/>
    </source>
</evidence>
<feature type="transmembrane region" description="Helical" evidence="9">
    <location>
        <begin position="53"/>
        <end position="73"/>
    </location>
</feature>
<feature type="transmembrane region" description="Helical" evidence="9">
    <location>
        <begin position="409"/>
        <end position="426"/>
    </location>
</feature>
<sequence length="439" mass="43861">MANVPSSAGRDAGLVRRIGPLALVGTFVGTLLGSGIFNVPAPMAAAVGSYAPLAYLGCGLAVGAVMICIAEGASRVPTSGGIAGFVDAAFGPYWGFLAGTFNYVSALLACGAVAAGAADVIGTVVPAMAAGPVRTLAIIAWFALLAAINTAGVGIAARFVTIATGVKLVPLILLIAAGVWFIDPANLSLPMPDGGAQIGRAAILGIFIFTGTEASLAVAGEVRDPARTIPRALVAAMLGYAAICIIVQLVAQGLLGDALAGSKAPLAQAAATVSPWLGALVGAGAAMSMLGYTASDSLFTPRMLFALSREGFLPGAIGRTHPRTHAPWVASITHAAIAASLTISGSFATLAILATLFCVLIYLIGCAAAVKLRAGDVAQAGPPVRIPGLHAIALAGCAAMIWIGFQSTWQEAAGIALFVAAASLLYRLRRTAPQPATAP</sequence>
<proteinExistence type="inferred from homology"/>
<feature type="transmembrane region" description="Helical" evidence="9">
    <location>
        <begin position="275"/>
        <end position="294"/>
    </location>
</feature>
<dbReference type="Pfam" id="PF13520">
    <property type="entry name" value="AA_permease_2"/>
    <property type="match status" value="1"/>
</dbReference>
<accession>A0A7C9KM47</accession>
<evidence type="ECO:0000256" key="5">
    <source>
        <dbReference type="ARBA" id="ARBA00022692"/>
    </source>
</evidence>
<evidence type="ECO:0000256" key="4">
    <source>
        <dbReference type="ARBA" id="ARBA00022475"/>
    </source>
</evidence>
<dbReference type="EMBL" id="WIOL01000003">
    <property type="protein sequence ID" value="MQT17583.1"/>
    <property type="molecule type" value="Genomic_DNA"/>
</dbReference>